<keyword evidence="5 12" id="KW-0347">Helicase</keyword>
<dbReference type="CDD" id="cd17913">
    <property type="entry name" value="DEXQc_Suv3"/>
    <property type="match status" value="1"/>
</dbReference>
<dbReference type="PANTHER" id="PTHR12131:SF1">
    <property type="entry name" value="ATP-DEPENDENT RNA HELICASE SUPV3L1, MITOCHONDRIAL-RELATED"/>
    <property type="match status" value="1"/>
</dbReference>
<keyword evidence="4" id="KW-0378">Hydrolase</keyword>
<dbReference type="Pfam" id="PF22527">
    <property type="entry name" value="DEXQc_Suv3"/>
    <property type="match status" value="1"/>
</dbReference>
<evidence type="ECO:0000256" key="5">
    <source>
        <dbReference type="ARBA" id="ARBA00022806"/>
    </source>
</evidence>
<keyword evidence="8" id="KW-0496">Mitochondrion</keyword>
<proteinExistence type="predicted"/>
<evidence type="ECO:0000256" key="4">
    <source>
        <dbReference type="ARBA" id="ARBA00022801"/>
    </source>
</evidence>
<name>A0ABR1W8F2_9PEZI</name>
<sequence>MLSIRRVGLARSSCILRATYSHGFSTSIPRSRDTPPSAHINIIKYSSDRGGSIRDTIKSQPSGTSSNSLRTHAIFRRLATSKYDELMQRDFGWKDKKDEFAALGITTESELQKNVDSFRNLIHKACDLASRRNAISKTTNPLFYALRHAFIEGDVPQLTKELRYSFQNFLMRSRFSRSIAATHRKIADFRFPYEWFPATRAMKRTIHLHVGPTNSGKTYHALKSLENAKTGIYAGPLRLLAHEVYSRFTAKGKPCALITGEEQRIPENEDNYFRSCTVEMTPLNHRVDVAVIDEIQMIGDNERGWAWTQAFLGVQATEVHLCGEERAVELIKSLCDTIVYGSLPPETRAQQAALFNDPDNDYDFLVASDAIGMGLNLEIKRVIFEQTHKRDKNGYRAMSTSEIKQIGGRAGRFRTASQAMKTDNKDGSVVEPAVPPKPSNGSMGLVTSLDAADLSLVQESFNREPEPLETAGIQIPPSVLERFSSYFPRPPLSATSSCAFVISQGSPKETYSDGPAAYLSRLESLHKAITLYLWLSYRYSGVFRSQNLAFHIKAMVEERIDSQLAEVVYTQESRRAIRSKVRQRLATRDRKMNQILGDAGKEKIQHETVGDWDEEGHQEPLFEDPAEIETIKGLRKST</sequence>
<dbReference type="GO" id="GO:0004386">
    <property type="term" value="F:helicase activity"/>
    <property type="evidence" value="ECO:0007669"/>
    <property type="project" value="UniProtKB-KW"/>
</dbReference>
<gene>
    <name evidence="12" type="ORF">PG997_007583</name>
</gene>
<dbReference type="Gene3D" id="1.20.272.40">
    <property type="match status" value="1"/>
</dbReference>
<dbReference type="PANTHER" id="PTHR12131">
    <property type="entry name" value="ATP-DEPENDENT RNA AND DNA HELICASE"/>
    <property type="match status" value="1"/>
</dbReference>
<dbReference type="PROSITE" id="PS51194">
    <property type="entry name" value="HELICASE_CTER"/>
    <property type="match status" value="1"/>
</dbReference>
<feature type="region of interest" description="Disordered" evidence="10">
    <location>
        <begin position="603"/>
        <end position="624"/>
    </location>
</feature>
<dbReference type="SMART" id="SM00490">
    <property type="entry name" value="HELICc"/>
    <property type="match status" value="1"/>
</dbReference>
<evidence type="ECO:0000256" key="10">
    <source>
        <dbReference type="SAM" id="MobiDB-lite"/>
    </source>
</evidence>
<feature type="domain" description="Helicase C-terminal" evidence="11">
    <location>
        <begin position="306"/>
        <end position="455"/>
    </location>
</feature>
<dbReference type="Pfam" id="PF12513">
    <property type="entry name" value="SUV3_C"/>
    <property type="match status" value="1"/>
</dbReference>
<dbReference type="RefSeq" id="XP_066667240.1">
    <property type="nucleotide sequence ID" value="XM_066811898.1"/>
</dbReference>
<feature type="compositionally biased region" description="Basic and acidic residues" evidence="10">
    <location>
        <begin position="603"/>
        <end position="620"/>
    </location>
</feature>
<organism evidence="12 13">
    <name type="scientific">Apiospora hydei</name>
    <dbReference type="NCBI Taxonomy" id="1337664"/>
    <lineage>
        <taxon>Eukaryota</taxon>
        <taxon>Fungi</taxon>
        <taxon>Dikarya</taxon>
        <taxon>Ascomycota</taxon>
        <taxon>Pezizomycotina</taxon>
        <taxon>Sordariomycetes</taxon>
        <taxon>Xylariomycetidae</taxon>
        <taxon>Amphisphaeriales</taxon>
        <taxon>Apiosporaceae</taxon>
        <taxon>Apiospora</taxon>
    </lineage>
</organism>
<evidence type="ECO:0000256" key="1">
    <source>
        <dbReference type="ARBA" id="ARBA00004173"/>
    </source>
</evidence>
<evidence type="ECO:0000256" key="9">
    <source>
        <dbReference type="ARBA" id="ARBA00047984"/>
    </source>
</evidence>
<keyword evidence="3" id="KW-0547">Nucleotide-binding</keyword>
<dbReference type="InterPro" id="IPR001650">
    <property type="entry name" value="Helicase_C-like"/>
</dbReference>
<accession>A0ABR1W8F2</accession>
<dbReference type="InterPro" id="IPR044774">
    <property type="entry name" value="Suv3_DEXQc"/>
</dbReference>
<dbReference type="GeneID" id="92044958"/>
<dbReference type="InterPro" id="IPR050699">
    <property type="entry name" value="RNA-DNA_Helicase"/>
</dbReference>
<dbReference type="Proteomes" id="UP001433268">
    <property type="component" value="Unassembled WGS sequence"/>
</dbReference>
<dbReference type="InterPro" id="IPR022192">
    <property type="entry name" value="SUV3_C"/>
</dbReference>
<dbReference type="SUPFAM" id="SSF52540">
    <property type="entry name" value="P-loop containing nucleoside triphosphate hydrolases"/>
    <property type="match status" value="1"/>
</dbReference>
<dbReference type="EC" id="3.6.4.13" evidence="2"/>
<keyword evidence="13" id="KW-1185">Reference proteome</keyword>
<dbReference type="InterPro" id="IPR055206">
    <property type="entry name" value="DEXQc_SUV3"/>
</dbReference>
<dbReference type="Pfam" id="PF00271">
    <property type="entry name" value="Helicase_C"/>
    <property type="match status" value="1"/>
</dbReference>
<keyword evidence="6" id="KW-0067">ATP-binding</keyword>
<evidence type="ECO:0000256" key="2">
    <source>
        <dbReference type="ARBA" id="ARBA00012552"/>
    </source>
</evidence>
<dbReference type="Gene3D" id="3.40.50.300">
    <property type="entry name" value="P-loop containing nucleotide triphosphate hydrolases"/>
    <property type="match status" value="2"/>
</dbReference>
<evidence type="ECO:0000256" key="8">
    <source>
        <dbReference type="ARBA" id="ARBA00023128"/>
    </source>
</evidence>
<evidence type="ECO:0000259" key="11">
    <source>
        <dbReference type="PROSITE" id="PS51194"/>
    </source>
</evidence>
<reference evidence="12 13" key="1">
    <citation type="submission" date="2023-01" db="EMBL/GenBank/DDBJ databases">
        <title>Analysis of 21 Apiospora genomes using comparative genomics revels a genus with tremendous synthesis potential of carbohydrate active enzymes and secondary metabolites.</title>
        <authorList>
            <person name="Sorensen T."/>
        </authorList>
    </citation>
    <scope>NUCLEOTIDE SEQUENCE [LARGE SCALE GENOMIC DNA]</scope>
    <source>
        <strain evidence="12 13">CBS 114990</strain>
    </source>
</reference>
<protein>
    <recommendedName>
        <fullName evidence="2">RNA helicase</fullName>
        <ecNumber evidence="2">3.6.4.13</ecNumber>
    </recommendedName>
</protein>
<comment type="subcellular location">
    <subcellularLocation>
        <location evidence="1">Mitochondrion</location>
    </subcellularLocation>
</comment>
<evidence type="ECO:0000256" key="6">
    <source>
        <dbReference type="ARBA" id="ARBA00022840"/>
    </source>
</evidence>
<evidence type="ECO:0000256" key="3">
    <source>
        <dbReference type="ARBA" id="ARBA00022741"/>
    </source>
</evidence>
<evidence type="ECO:0000256" key="7">
    <source>
        <dbReference type="ARBA" id="ARBA00022946"/>
    </source>
</evidence>
<comment type="caution">
    <text evidence="12">The sequence shown here is derived from an EMBL/GenBank/DDBJ whole genome shotgun (WGS) entry which is preliminary data.</text>
</comment>
<evidence type="ECO:0000313" key="12">
    <source>
        <dbReference type="EMBL" id="KAK8079765.1"/>
    </source>
</evidence>
<comment type="catalytic activity">
    <reaction evidence="9">
        <text>ATP + H2O = ADP + phosphate + H(+)</text>
        <dbReference type="Rhea" id="RHEA:13065"/>
        <dbReference type="ChEBI" id="CHEBI:15377"/>
        <dbReference type="ChEBI" id="CHEBI:15378"/>
        <dbReference type="ChEBI" id="CHEBI:30616"/>
        <dbReference type="ChEBI" id="CHEBI:43474"/>
        <dbReference type="ChEBI" id="CHEBI:456216"/>
        <dbReference type="EC" id="3.6.4.13"/>
    </reaction>
</comment>
<feature type="region of interest" description="Disordered" evidence="10">
    <location>
        <begin position="419"/>
        <end position="442"/>
    </location>
</feature>
<dbReference type="EMBL" id="JAQQWN010000006">
    <property type="protein sequence ID" value="KAK8079765.1"/>
    <property type="molecule type" value="Genomic_DNA"/>
</dbReference>
<evidence type="ECO:0000313" key="13">
    <source>
        <dbReference type="Proteomes" id="UP001433268"/>
    </source>
</evidence>
<dbReference type="InterPro" id="IPR027417">
    <property type="entry name" value="P-loop_NTPase"/>
</dbReference>
<keyword evidence="7" id="KW-0809">Transit peptide</keyword>